<dbReference type="Proteomes" id="UP000288587">
    <property type="component" value="Unassembled WGS sequence"/>
</dbReference>
<gene>
    <name evidence="1" type="ORF">EOD73_10785</name>
</gene>
<reference evidence="1 2" key="1">
    <citation type="submission" date="2019-01" db="EMBL/GenBank/DDBJ databases">
        <authorList>
            <person name="Chen W.-M."/>
        </authorList>
    </citation>
    <scope>NUCLEOTIDE SEQUENCE [LARGE SCALE GENOMIC DNA]</scope>
    <source>
        <strain evidence="1 2">CCP-18</strain>
    </source>
</reference>
<dbReference type="PANTHER" id="PTHR11102">
    <property type="entry name" value="SEL-1-LIKE PROTEIN"/>
    <property type="match status" value="1"/>
</dbReference>
<dbReference type="OrthoDB" id="8912283at2"/>
<dbReference type="SUPFAM" id="SSF81901">
    <property type="entry name" value="HCP-like"/>
    <property type="match status" value="1"/>
</dbReference>
<proteinExistence type="predicted"/>
<comment type="caution">
    <text evidence="1">The sequence shown here is derived from an EMBL/GenBank/DDBJ whole genome shotgun (WGS) entry which is preliminary data.</text>
</comment>
<keyword evidence="2" id="KW-1185">Reference proteome</keyword>
<evidence type="ECO:0000313" key="1">
    <source>
        <dbReference type="EMBL" id="RVT84620.1"/>
    </source>
</evidence>
<dbReference type="Pfam" id="PF08238">
    <property type="entry name" value="Sel1"/>
    <property type="match status" value="3"/>
</dbReference>
<name>A0A3S2UU14_9BURK</name>
<dbReference type="InterPro" id="IPR011990">
    <property type="entry name" value="TPR-like_helical_dom_sf"/>
</dbReference>
<dbReference type="EMBL" id="SACM01000003">
    <property type="protein sequence ID" value="RVT84620.1"/>
    <property type="molecule type" value="Genomic_DNA"/>
</dbReference>
<dbReference type="AlphaFoldDB" id="A0A3S2UU14"/>
<dbReference type="PANTHER" id="PTHR11102:SF160">
    <property type="entry name" value="ERAD-ASSOCIATED E3 UBIQUITIN-PROTEIN LIGASE COMPONENT HRD3"/>
    <property type="match status" value="1"/>
</dbReference>
<organism evidence="1 2">
    <name type="scientific">Inhella crocodyli</name>
    <dbReference type="NCBI Taxonomy" id="2499851"/>
    <lineage>
        <taxon>Bacteria</taxon>
        <taxon>Pseudomonadati</taxon>
        <taxon>Pseudomonadota</taxon>
        <taxon>Betaproteobacteria</taxon>
        <taxon>Burkholderiales</taxon>
        <taxon>Sphaerotilaceae</taxon>
        <taxon>Inhella</taxon>
    </lineage>
</organism>
<protein>
    <submittedName>
        <fullName evidence="1">Sel1 repeat family protein</fullName>
    </submittedName>
</protein>
<dbReference type="Gene3D" id="1.25.40.10">
    <property type="entry name" value="Tetratricopeptide repeat domain"/>
    <property type="match status" value="1"/>
</dbReference>
<dbReference type="SMART" id="SM00671">
    <property type="entry name" value="SEL1"/>
    <property type="match status" value="3"/>
</dbReference>
<dbReference type="InterPro" id="IPR050767">
    <property type="entry name" value="Sel1_AlgK"/>
</dbReference>
<dbReference type="PROSITE" id="PS51257">
    <property type="entry name" value="PROKAR_LIPOPROTEIN"/>
    <property type="match status" value="1"/>
</dbReference>
<sequence>MRPGMLALIAMAVIACQGEARAQADRPDPALLRAQQAVERQRFADAIRALLPLAERGHFGAQLSLAKLFELPIPQRDLTRSLHWYARAAAHGSPDAMEAVGLAHYLGRGTPVDMAAAAEWFRQAGDRGSEAAPYILGTMYEKGEGVPLDLRLARAWYDRAARLGDVAAAARRDALDRQLDQEGLTAPP</sequence>
<evidence type="ECO:0000313" key="2">
    <source>
        <dbReference type="Proteomes" id="UP000288587"/>
    </source>
</evidence>
<accession>A0A3S2UU14</accession>
<dbReference type="InterPro" id="IPR006597">
    <property type="entry name" value="Sel1-like"/>
</dbReference>